<keyword evidence="3" id="KW-1185">Reference proteome</keyword>
<proteinExistence type="predicted"/>
<keyword evidence="1" id="KW-0732">Signal</keyword>
<accession>A0A918FGD6</accession>
<reference evidence="2" key="1">
    <citation type="journal article" date="2014" name="Int. J. Syst. Evol. Microbiol.">
        <title>Complete genome sequence of Corynebacterium casei LMG S-19264T (=DSM 44701T), isolated from a smear-ripened cheese.</title>
        <authorList>
            <consortium name="US DOE Joint Genome Institute (JGI-PGF)"/>
            <person name="Walter F."/>
            <person name="Albersmeier A."/>
            <person name="Kalinowski J."/>
            <person name="Ruckert C."/>
        </authorList>
    </citation>
    <scope>NUCLEOTIDE SEQUENCE</scope>
    <source>
        <strain evidence="2">JCM 31311</strain>
    </source>
</reference>
<comment type="caution">
    <text evidence="2">The sequence shown here is derived from an EMBL/GenBank/DDBJ whole genome shotgun (WGS) entry which is preliminary data.</text>
</comment>
<gene>
    <name evidence="2" type="ORF">GCM10008957_52300</name>
</gene>
<reference evidence="2" key="2">
    <citation type="submission" date="2020-09" db="EMBL/GenBank/DDBJ databases">
        <authorList>
            <person name="Sun Q."/>
            <person name="Ohkuma M."/>
        </authorList>
    </citation>
    <scope>NUCLEOTIDE SEQUENCE</scope>
    <source>
        <strain evidence="2">JCM 31311</strain>
    </source>
</reference>
<organism evidence="2 3">
    <name type="scientific">Deinococcus ruber</name>
    <dbReference type="NCBI Taxonomy" id="1848197"/>
    <lineage>
        <taxon>Bacteria</taxon>
        <taxon>Thermotogati</taxon>
        <taxon>Deinococcota</taxon>
        <taxon>Deinococci</taxon>
        <taxon>Deinococcales</taxon>
        <taxon>Deinococcaceae</taxon>
        <taxon>Deinococcus</taxon>
    </lineage>
</organism>
<name>A0A918FGD6_9DEIO</name>
<sequence>MKRTGAFSLCLLCVFGVTNAQFSTPSVGISLQPTQTVTLQVARQVRVQPQRLEMMLAPGHTTGTLTFTVFSEVPTEIFIRSSSPQLVSRSGPDTPIVLAPYSEQNVSLVALAAHSGTLTITNKNGEIIDQRPYIIAPAKVVYQGASLNYSPSSNRVGLSYTVSGVTSSPLDPIWSAGINMGINTHTQDLSGGVNINVNW</sequence>
<protein>
    <recommendedName>
        <fullName evidence="4">DUF4402 domain-containing protein</fullName>
    </recommendedName>
</protein>
<evidence type="ECO:0008006" key="4">
    <source>
        <dbReference type="Google" id="ProtNLM"/>
    </source>
</evidence>
<dbReference type="EMBL" id="BMQL01000070">
    <property type="protein sequence ID" value="GGR36019.1"/>
    <property type="molecule type" value="Genomic_DNA"/>
</dbReference>
<feature type="chain" id="PRO_5037985701" description="DUF4402 domain-containing protein" evidence="1">
    <location>
        <begin position="21"/>
        <end position="199"/>
    </location>
</feature>
<feature type="signal peptide" evidence="1">
    <location>
        <begin position="1"/>
        <end position="20"/>
    </location>
</feature>
<dbReference type="Proteomes" id="UP000603865">
    <property type="component" value="Unassembled WGS sequence"/>
</dbReference>
<evidence type="ECO:0000313" key="3">
    <source>
        <dbReference type="Proteomes" id="UP000603865"/>
    </source>
</evidence>
<dbReference type="AlphaFoldDB" id="A0A918FGD6"/>
<dbReference type="RefSeq" id="WP_189093475.1">
    <property type="nucleotide sequence ID" value="NZ_BMQL01000070.1"/>
</dbReference>
<evidence type="ECO:0000256" key="1">
    <source>
        <dbReference type="SAM" id="SignalP"/>
    </source>
</evidence>
<evidence type="ECO:0000313" key="2">
    <source>
        <dbReference type="EMBL" id="GGR36019.1"/>
    </source>
</evidence>